<protein>
    <recommendedName>
        <fullName evidence="2">50S ribosomal protein L5</fullName>
    </recommendedName>
</protein>
<proteinExistence type="predicted"/>
<dbReference type="PROSITE" id="PS00358">
    <property type="entry name" value="RIBOSOMAL_L5"/>
    <property type="match status" value="1"/>
</dbReference>
<evidence type="ECO:0000256" key="2">
    <source>
        <dbReference type="ARBA" id="ARBA00035461"/>
    </source>
</evidence>
<dbReference type="GO" id="GO:0006412">
    <property type="term" value="P:translation"/>
    <property type="evidence" value="ECO:0007669"/>
    <property type="project" value="InterPro"/>
</dbReference>
<evidence type="ECO:0000313" key="4">
    <source>
        <dbReference type="EMBL" id="EHJ08645.1"/>
    </source>
</evidence>
<dbReference type="EMBL" id="AEUN01000173">
    <property type="protein sequence ID" value="EHJ08645.1"/>
    <property type="molecule type" value="Genomic_DNA"/>
</dbReference>
<feature type="non-terminal residue" evidence="4">
    <location>
        <position position="37"/>
    </location>
</feature>
<keyword evidence="1" id="KW-0699">rRNA-binding</keyword>
<accession>G5JGP1</accession>
<dbReference type="InterPro" id="IPR022803">
    <property type="entry name" value="Ribosomal_uL5_dom_sf"/>
</dbReference>
<keyword evidence="5" id="KW-1185">Reference proteome</keyword>
<dbReference type="GO" id="GO:0019843">
    <property type="term" value="F:rRNA binding"/>
    <property type="evidence" value="ECO:0007669"/>
    <property type="project" value="UniProtKB-KW"/>
</dbReference>
<comment type="caution">
    <text evidence="4">The sequence shown here is derived from an EMBL/GenBank/DDBJ whole genome shotgun (WGS) entry which is preliminary data.</text>
</comment>
<feature type="non-terminal residue" evidence="4">
    <location>
        <position position="1"/>
    </location>
</feature>
<evidence type="ECO:0000259" key="3">
    <source>
        <dbReference type="Pfam" id="PF00281"/>
    </source>
</evidence>
<dbReference type="InterPro" id="IPR020929">
    <property type="entry name" value="Ribosomal_uL5_CS"/>
</dbReference>
<gene>
    <name evidence="4" type="primary">rplE</name>
    <name evidence="4" type="ORF">SS7213T_03060</name>
</gene>
<keyword evidence="4" id="KW-0687">Ribonucleoprotein</keyword>
<keyword evidence="1" id="KW-0694">RNA-binding</keyword>
<feature type="domain" description="Large ribosomal subunit protein uL5 N-terminal" evidence="3">
    <location>
        <begin position="1"/>
        <end position="33"/>
    </location>
</feature>
<dbReference type="SUPFAM" id="SSF55282">
    <property type="entry name" value="RL5-like"/>
    <property type="match status" value="1"/>
</dbReference>
<dbReference type="AlphaFoldDB" id="G5JGP1"/>
<dbReference type="GO" id="GO:0003735">
    <property type="term" value="F:structural constituent of ribosome"/>
    <property type="evidence" value="ECO:0007669"/>
    <property type="project" value="InterPro"/>
</dbReference>
<dbReference type="Gene3D" id="3.30.1440.10">
    <property type="match status" value="1"/>
</dbReference>
<name>G5JGP1_9STAP</name>
<reference evidence="4 5" key="1">
    <citation type="journal article" date="2012" name="BMC Genomics">
        <title>Comparative genomic analysis of the genus Staphylococcus including Staphylococcus aureus and its newly described sister species Staphylococcus simiae.</title>
        <authorList>
            <person name="Suzuki H."/>
            <person name="Lefebure T."/>
            <person name="Pavinski Bitar P."/>
            <person name="Stanhope M.J."/>
        </authorList>
    </citation>
    <scope>NUCLEOTIDE SEQUENCE [LARGE SCALE GENOMIC DNA]</scope>
    <source>
        <strain evidence="4 5">CCM 7213</strain>
    </source>
</reference>
<dbReference type="InterPro" id="IPR031310">
    <property type="entry name" value="Ribosomal_uL5_N"/>
</dbReference>
<dbReference type="Proteomes" id="UP000005413">
    <property type="component" value="Unassembled WGS sequence"/>
</dbReference>
<sequence>KVLDSAVEELELITGQKPLVTKAKRSVATFRLREGMP</sequence>
<evidence type="ECO:0000313" key="5">
    <source>
        <dbReference type="Proteomes" id="UP000005413"/>
    </source>
</evidence>
<evidence type="ECO:0000256" key="1">
    <source>
        <dbReference type="ARBA" id="ARBA00022730"/>
    </source>
</evidence>
<organism evidence="4 5">
    <name type="scientific">Staphylococcus simiae CCM 7213 = CCUG 51256</name>
    <dbReference type="NCBI Taxonomy" id="911238"/>
    <lineage>
        <taxon>Bacteria</taxon>
        <taxon>Bacillati</taxon>
        <taxon>Bacillota</taxon>
        <taxon>Bacilli</taxon>
        <taxon>Bacillales</taxon>
        <taxon>Staphylococcaceae</taxon>
        <taxon>Staphylococcus</taxon>
    </lineage>
</organism>
<dbReference type="Pfam" id="PF00281">
    <property type="entry name" value="Ribosomal_L5"/>
    <property type="match status" value="1"/>
</dbReference>
<dbReference type="GO" id="GO:0005840">
    <property type="term" value="C:ribosome"/>
    <property type="evidence" value="ECO:0007669"/>
    <property type="project" value="UniProtKB-KW"/>
</dbReference>
<keyword evidence="4" id="KW-0689">Ribosomal protein</keyword>